<evidence type="ECO:0000313" key="1">
    <source>
        <dbReference type="EMBL" id="ACO77963.1"/>
    </source>
</evidence>
<dbReference type="Gene3D" id="3.30.1360.110">
    <property type="entry name" value="Domain 2, Phosphonoacetate Hydrolase"/>
    <property type="match status" value="1"/>
</dbReference>
<dbReference type="InterPro" id="IPR002591">
    <property type="entry name" value="Phosphodiest/P_Trfase"/>
</dbReference>
<dbReference type="OrthoDB" id="9771966at2"/>
<name>C1DSK8_AZOVD</name>
<dbReference type="InterPro" id="IPR012710">
    <property type="entry name" value="Phosphonoacetate_hydro"/>
</dbReference>
<dbReference type="STRING" id="322710.Avin_17500"/>
<dbReference type="Proteomes" id="UP000002424">
    <property type="component" value="Chromosome"/>
</dbReference>
<dbReference type="AlphaFoldDB" id="C1DSK8"/>
<dbReference type="RefSeq" id="WP_012700373.1">
    <property type="nucleotide sequence ID" value="NC_012560.1"/>
</dbReference>
<evidence type="ECO:0000313" key="2">
    <source>
        <dbReference type="Proteomes" id="UP000002424"/>
    </source>
</evidence>
<dbReference type="CDD" id="cd16018">
    <property type="entry name" value="Enpp"/>
    <property type="match status" value="1"/>
</dbReference>
<dbReference type="Pfam" id="PF01663">
    <property type="entry name" value="Phosphodiest"/>
    <property type="match status" value="1"/>
</dbReference>
<dbReference type="GeneID" id="88185012"/>
<dbReference type="eggNOG" id="COG1524">
    <property type="taxonomic scope" value="Bacteria"/>
</dbReference>
<sequence>MNRFVSVNGNVYRWPERPVVVVCIDGGDPEYLRRFLADGALPNIQRFVQEGYSAVATGSMPSFTCPNNMSIITGVPTARHGISGNFYLDTQTWEPVVMTGPELLRGETILAGFAEAGARVVSITAKDKLRRQLGKGLDVGQGHVSFSSEFADRCTLAENGIEKVLEYVGMPKPDMYSMELSLFVLEAGIRLLQDRRPDLMYLSLTDFVQHKWAPEEAQARHFYQRLDDAFGRLAQEDIVLGLTADHGMSDKSDAAGEPNVIWLQDILDAEFGAGETTVICPITDAFVAHHGALGGFVRVWSRGNVSVAAIIERIAALEGVDLSLDKATACRLFDLPEDREADVAVIARKDVCIGSSARLHDLSGLKGHRLRTHGGLTETRVPFILNRPLNSEYRQQVAHSEIKSYRIFEFAINGTL</sequence>
<dbReference type="EnsemblBacteria" id="ACO77963">
    <property type="protein sequence ID" value="ACO77963"/>
    <property type="gene ID" value="Avin_17500"/>
</dbReference>
<gene>
    <name evidence="1" type="ordered locus">Avin_17500</name>
</gene>
<dbReference type="PANTHER" id="PTHR10151">
    <property type="entry name" value="ECTONUCLEOTIDE PYROPHOSPHATASE/PHOSPHODIESTERASE"/>
    <property type="match status" value="1"/>
</dbReference>
<accession>C1DSK8</accession>
<proteinExistence type="predicted"/>
<dbReference type="KEGG" id="avn:Avin_17500"/>
<dbReference type="Gene3D" id="3.40.720.10">
    <property type="entry name" value="Alkaline Phosphatase, subunit A"/>
    <property type="match status" value="1"/>
</dbReference>
<dbReference type="HOGENOM" id="CLU_031297_0_0_6"/>
<dbReference type="SUPFAM" id="SSF53649">
    <property type="entry name" value="Alkaline phosphatase-like"/>
    <property type="match status" value="1"/>
</dbReference>
<keyword evidence="2" id="KW-1185">Reference proteome</keyword>
<protein>
    <submittedName>
        <fullName evidence="1">Phosphonoacetate hydrolase</fullName>
    </submittedName>
</protein>
<dbReference type="InterPro" id="IPR017850">
    <property type="entry name" value="Alkaline_phosphatase_core_sf"/>
</dbReference>
<dbReference type="InterPro" id="IPR023116">
    <property type="entry name" value="Phosphonoacetate_hydro_insert"/>
</dbReference>
<organism evidence="1 2">
    <name type="scientific">Azotobacter vinelandii (strain DJ / ATCC BAA-1303)</name>
    <dbReference type="NCBI Taxonomy" id="322710"/>
    <lineage>
        <taxon>Bacteria</taxon>
        <taxon>Pseudomonadati</taxon>
        <taxon>Pseudomonadota</taxon>
        <taxon>Gammaproteobacteria</taxon>
        <taxon>Pseudomonadales</taxon>
        <taxon>Pseudomonadaceae</taxon>
        <taxon>Azotobacter</taxon>
    </lineage>
</organism>
<dbReference type="GO" id="GO:0047400">
    <property type="term" value="F:phosphonoacetate hydrolase activity"/>
    <property type="evidence" value="ECO:0007669"/>
    <property type="project" value="InterPro"/>
</dbReference>
<reference evidence="1 2" key="1">
    <citation type="journal article" date="2009" name="J. Bacteriol.">
        <title>Genome sequence of Azotobacter vinelandii, an obligate aerobe specialized to support diverse anaerobic metabolic processes.</title>
        <authorList>
            <person name="Setubal J.C."/>
            <person name="dos Santos P."/>
            <person name="Goldman B.S."/>
            <person name="Ertesvag H."/>
            <person name="Espin G."/>
            <person name="Rubio L.M."/>
            <person name="Valla S."/>
            <person name="Almeida N.F."/>
            <person name="Balasubramanian D."/>
            <person name="Cromes L."/>
            <person name="Curatti L."/>
            <person name="Du Z."/>
            <person name="Godsy E."/>
            <person name="Goodner B."/>
            <person name="Hellner-Burris K."/>
            <person name="Hernandez J.A."/>
            <person name="Houmiel K."/>
            <person name="Imperial J."/>
            <person name="Kennedy C."/>
            <person name="Larson T.J."/>
            <person name="Latreille P."/>
            <person name="Ligon L.S."/>
            <person name="Lu J."/>
            <person name="Maerk M."/>
            <person name="Miller N.M."/>
            <person name="Norton S."/>
            <person name="O'Carroll I.P."/>
            <person name="Paulsen I."/>
            <person name="Raulfs E.C."/>
            <person name="Roemer R."/>
            <person name="Rosser J."/>
            <person name="Segura D."/>
            <person name="Slater S."/>
            <person name="Stricklin S.L."/>
            <person name="Studholme D.J."/>
            <person name="Sun J."/>
            <person name="Viana C.J."/>
            <person name="Wallin E."/>
            <person name="Wang B."/>
            <person name="Wheeler C."/>
            <person name="Zhu H."/>
            <person name="Dean D.R."/>
            <person name="Dixon R."/>
            <person name="Wood D."/>
        </authorList>
    </citation>
    <scope>NUCLEOTIDE SEQUENCE [LARGE SCALE GENOMIC DNA]</scope>
    <source>
        <strain evidence="2">DJ / ATCC BAA-1303</strain>
    </source>
</reference>
<dbReference type="PANTHER" id="PTHR10151:SF120">
    <property type="entry name" value="BIS(5'-ADENOSYL)-TRIPHOSPHATASE"/>
    <property type="match status" value="1"/>
</dbReference>
<dbReference type="NCBIfam" id="TIGR02335">
    <property type="entry name" value="hydr_PhnA"/>
    <property type="match status" value="1"/>
</dbReference>
<dbReference type="EMBL" id="CP001157">
    <property type="protein sequence ID" value="ACO77963.1"/>
    <property type="molecule type" value="Genomic_DNA"/>
</dbReference>
<keyword evidence="1" id="KW-0378">Hydrolase</keyword>